<comment type="caution">
    <text evidence="3">The sequence shown here is derived from an EMBL/GenBank/DDBJ whole genome shotgun (WGS) entry which is preliminary data.</text>
</comment>
<dbReference type="InterPro" id="IPR052728">
    <property type="entry name" value="O2_lipid_transport_reg"/>
</dbReference>
<feature type="transmembrane region" description="Helical" evidence="1">
    <location>
        <begin position="338"/>
        <end position="358"/>
    </location>
</feature>
<dbReference type="Pfam" id="PF01757">
    <property type="entry name" value="Acyl_transf_3"/>
    <property type="match status" value="1"/>
</dbReference>
<proteinExistence type="predicted"/>
<feature type="transmembrane region" description="Helical" evidence="1">
    <location>
        <begin position="512"/>
        <end position="533"/>
    </location>
</feature>
<gene>
    <name evidence="3" type="ORF">GRG538_LOCUS20442</name>
</gene>
<evidence type="ECO:0000256" key="1">
    <source>
        <dbReference type="SAM" id="Phobius"/>
    </source>
</evidence>
<dbReference type="AlphaFoldDB" id="A0A818KAL9"/>
<dbReference type="Pfam" id="PF05699">
    <property type="entry name" value="Dimer_Tnp_hAT"/>
    <property type="match status" value="1"/>
</dbReference>
<dbReference type="InterPro" id="IPR006621">
    <property type="entry name" value="Nose-resist-to-fluoxetine_N"/>
</dbReference>
<feature type="transmembrane region" description="Helical" evidence="1">
    <location>
        <begin position="589"/>
        <end position="609"/>
    </location>
</feature>
<dbReference type="Pfam" id="PF20146">
    <property type="entry name" value="NRF"/>
    <property type="match status" value="1"/>
</dbReference>
<feature type="transmembrane region" description="Helical" evidence="1">
    <location>
        <begin position="708"/>
        <end position="728"/>
    </location>
</feature>
<feature type="transmembrane region" description="Helical" evidence="1">
    <location>
        <begin position="629"/>
        <end position="648"/>
    </location>
</feature>
<dbReference type="InterPro" id="IPR008906">
    <property type="entry name" value="HATC_C_dom"/>
</dbReference>
<dbReference type="GO" id="GO:0046983">
    <property type="term" value="F:protein dimerization activity"/>
    <property type="evidence" value="ECO:0007669"/>
    <property type="project" value="InterPro"/>
</dbReference>
<keyword evidence="1" id="KW-0812">Transmembrane</keyword>
<reference evidence="3" key="1">
    <citation type="submission" date="2021-02" db="EMBL/GenBank/DDBJ databases">
        <authorList>
            <person name="Nowell W R."/>
        </authorList>
    </citation>
    <scope>NUCLEOTIDE SEQUENCE</scope>
</reference>
<evidence type="ECO:0000313" key="3">
    <source>
        <dbReference type="EMBL" id="CAF3555167.1"/>
    </source>
</evidence>
<protein>
    <recommendedName>
        <fullName evidence="2">Nose resistant-to-fluoxetine protein N-terminal domain-containing protein</fullName>
    </recommendedName>
</protein>
<keyword evidence="1" id="KW-0472">Membrane</keyword>
<evidence type="ECO:0000259" key="2">
    <source>
        <dbReference type="SMART" id="SM00703"/>
    </source>
</evidence>
<keyword evidence="1" id="KW-1133">Transmembrane helix</keyword>
<dbReference type="SUPFAM" id="SSF53098">
    <property type="entry name" value="Ribonuclease H-like"/>
    <property type="match status" value="1"/>
</dbReference>
<accession>A0A818KAL9</accession>
<dbReference type="Proteomes" id="UP000663872">
    <property type="component" value="Unassembled WGS sequence"/>
</dbReference>
<dbReference type="PANTHER" id="PTHR11161:SF0">
    <property type="entry name" value="O-ACYLTRANSFERASE LIKE PROTEIN"/>
    <property type="match status" value="1"/>
</dbReference>
<feature type="transmembrane region" description="Helical" evidence="1">
    <location>
        <begin position="558"/>
        <end position="577"/>
    </location>
</feature>
<feature type="transmembrane region" description="Helical" evidence="1">
    <location>
        <begin position="232"/>
        <end position="259"/>
    </location>
</feature>
<sequence length="735" mass="83550">MLDVDPVADEIQNYLKLDLNCDDVLQFWQSSGGTFPYLKSLAQIILPIPATSTPSEQVFSTMGLILNAKRTMLLPENVGKGQMNISVLTNQSTACEQDLETLIISASQRQLWALKVFDAWGKPLPSGLLTGNIYWLGNYDECINPLYEKNNKSFYSQPIDTQYCALQSNPSSQPVSMRFDLVLGLCMPSSCTRTSIVRLIRETFQIDNITENHLHCSNDRSNKHDEYLTGTIVFSIILSLLILLVLTGTIIDLVIHIYLMVNKTQKPKIEGYYDLSNENSNRDVSFTLANQSLESFTKNMPIIACLEEFSAIRTIRHIFMMNKTKSDNTFEFIDGIRVLSLFWVILGHSFGSAIYYTSNLFDLAVSTRNIAMQLIVNGGFAVDTFFFLSGFLSSVLFARQVRKERLSLRLMVLYYVHRYIRITPNFILVMFASIYLTPYFGRGPMYPMQQGLEPDKCRDGNWWTSFLYIGNFLKSDDICLGVTWYLYNDMQFHWIAPLALIPFVIGKRAIGYTVTVLFVLVSIGSTLGLVLYYPDMVKHALDLSSNATGPNFFDKVYMAPWCRISPYAIGLLVGFLVTNSNRTYHLNPIIKIIGTFVATALALTCIFSIHDDYVKMPGINRVSLITYHVLSRPAWSIAIAWLVFLCSIKQGGIVNRILSCAVWTPLARLNYSAYLIHNTIILITLFNQSNPVYYQPMTSLNNYVSQLFFSYLAAMVVFIVFETPFIILEKKIFKR</sequence>
<dbReference type="SMART" id="SM00703">
    <property type="entry name" value="NRF"/>
    <property type="match status" value="1"/>
</dbReference>
<feature type="transmembrane region" description="Helical" evidence="1">
    <location>
        <begin position="370"/>
        <end position="398"/>
    </location>
</feature>
<dbReference type="InterPro" id="IPR002656">
    <property type="entry name" value="Acyl_transf_3_dom"/>
</dbReference>
<feature type="transmembrane region" description="Helical" evidence="1">
    <location>
        <begin position="669"/>
        <end position="688"/>
    </location>
</feature>
<feature type="transmembrane region" description="Helical" evidence="1">
    <location>
        <begin position="419"/>
        <end position="440"/>
    </location>
</feature>
<organism evidence="3 4">
    <name type="scientific">Rotaria socialis</name>
    <dbReference type="NCBI Taxonomy" id="392032"/>
    <lineage>
        <taxon>Eukaryota</taxon>
        <taxon>Metazoa</taxon>
        <taxon>Spiralia</taxon>
        <taxon>Gnathifera</taxon>
        <taxon>Rotifera</taxon>
        <taxon>Eurotatoria</taxon>
        <taxon>Bdelloidea</taxon>
        <taxon>Philodinida</taxon>
        <taxon>Philodinidae</taxon>
        <taxon>Rotaria</taxon>
    </lineage>
</organism>
<dbReference type="PANTHER" id="PTHR11161">
    <property type="entry name" value="O-ACYLTRANSFERASE"/>
    <property type="match status" value="1"/>
</dbReference>
<dbReference type="InterPro" id="IPR012337">
    <property type="entry name" value="RNaseH-like_sf"/>
</dbReference>
<evidence type="ECO:0000313" key="4">
    <source>
        <dbReference type="Proteomes" id="UP000663872"/>
    </source>
</evidence>
<name>A0A818KAL9_9BILA</name>
<feature type="domain" description="Nose resistant-to-fluoxetine protein N-terminal" evidence="2">
    <location>
        <begin position="92"/>
        <end position="218"/>
    </location>
</feature>
<dbReference type="EMBL" id="CAJNYT010003384">
    <property type="protein sequence ID" value="CAF3555167.1"/>
    <property type="molecule type" value="Genomic_DNA"/>
</dbReference>
<dbReference type="GO" id="GO:0016747">
    <property type="term" value="F:acyltransferase activity, transferring groups other than amino-acyl groups"/>
    <property type="evidence" value="ECO:0007669"/>
    <property type="project" value="InterPro"/>
</dbReference>
<feature type="transmembrane region" description="Helical" evidence="1">
    <location>
        <begin position="484"/>
        <end position="505"/>
    </location>
</feature>